<dbReference type="Gene3D" id="3.40.640.10">
    <property type="entry name" value="Type I PLP-dependent aspartate aminotransferase-like (Major domain)"/>
    <property type="match status" value="1"/>
</dbReference>
<dbReference type="PANTHER" id="PTHR42885:SF1">
    <property type="entry name" value="THREONINE-PHOSPHATE DECARBOXYLASE"/>
    <property type="match status" value="1"/>
</dbReference>
<evidence type="ECO:0000256" key="9">
    <source>
        <dbReference type="ARBA" id="ARBA00048531"/>
    </source>
</evidence>
<keyword evidence="7" id="KW-0456">Lyase</keyword>
<keyword evidence="5" id="KW-0169">Cobalamin biosynthesis</keyword>
<dbReference type="EC" id="4.1.1.81" evidence="4"/>
<dbReference type="InterPro" id="IPR015421">
    <property type="entry name" value="PyrdxlP-dep_Trfase_major"/>
</dbReference>
<organism evidence="11 12">
    <name type="scientific">Steroidobacter agaridevorans</name>
    <dbReference type="NCBI Taxonomy" id="2695856"/>
    <lineage>
        <taxon>Bacteria</taxon>
        <taxon>Pseudomonadati</taxon>
        <taxon>Pseudomonadota</taxon>
        <taxon>Gammaproteobacteria</taxon>
        <taxon>Steroidobacterales</taxon>
        <taxon>Steroidobacteraceae</taxon>
        <taxon>Steroidobacter</taxon>
    </lineage>
</organism>
<keyword evidence="6" id="KW-0663">Pyridoxal phosphate</keyword>
<dbReference type="EMBL" id="BLJN01000003">
    <property type="protein sequence ID" value="GFE81362.1"/>
    <property type="molecule type" value="Genomic_DNA"/>
</dbReference>
<name>A0A829YFE4_9GAMM</name>
<dbReference type="RefSeq" id="WP_161813021.1">
    <property type="nucleotide sequence ID" value="NZ_BLJN01000003.1"/>
</dbReference>
<evidence type="ECO:0000256" key="5">
    <source>
        <dbReference type="ARBA" id="ARBA00022573"/>
    </source>
</evidence>
<evidence type="ECO:0000256" key="1">
    <source>
        <dbReference type="ARBA" id="ARBA00001933"/>
    </source>
</evidence>
<dbReference type="GO" id="GO:0030170">
    <property type="term" value="F:pyridoxal phosphate binding"/>
    <property type="evidence" value="ECO:0007669"/>
    <property type="project" value="InterPro"/>
</dbReference>
<dbReference type="Gene3D" id="3.90.1150.10">
    <property type="entry name" value="Aspartate Aminotransferase, domain 1"/>
    <property type="match status" value="1"/>
</dbReference>
<comment type="pathway">
    <text evidence="3">Cofactor biosynthesis; adenosylcobalamin biosynthesis.</text>
</comment>
<comment type="cofactor">
    <cofactor evidence="1">
        <name>pyridoxal 5'-phosphate</name>
        <dbReference type="ChEBI" id="CHEBI:597326"/>
    </cofactor>
</comment>
<dbReference type="GO" id="GO:0048472">
    <property type="term" value="F:threonine-phosphate decarboxylase activity"/>
    <property type="evidence" value="ECO:0007669"/>
    <property type="project" value="UniProtKB-EC"/>
</dbReference>
<dbReference type="InterPro" id="IPR015424">
    <property type="entry name" value="PyrdxlP-dep_Trfase"/>
</dbReference>
<dbReference type="GO" id="GO:0009236">
    <property type="term" value="P:cobalamin biosynthetic process"/>
    <property type="evidence" value="ECO:0007669"/>
    <property type="project" value="UniProtKB-UniPathway"/>
</dbReference>
<evidence type="ECO:0000256" key="7">
    <source>
        <dbReference type="ARBA" id="ARBA00023239"/>
    </source>
</evidence>
<comment type="function">
    <text evidence="2">Decarboxylates L-threonine-O-3-phosphate to yield (R)-1-amino-2-propanol O-2-phosphate, the precursor for the linkage between the nucleotide loop and the corrin ring in cobalamin.</text>
</comment>
<gene>
    <name evidence="11" type="primary">cobC</name>
    <name evidence="11" type="ORF">GCM10011487_33620</name>
</gene>
<proteinExistence type="predicted"/>
<evidence type="ECO:0000259" key="10">
    <source>
        <dbReference type="Pfam" id="PF00155"/>
    </source>
</evidence>
<dbReference type="InterPro" id="IPR004839">
    <property type="entry name" value="Aminotransferase_I/II_large"/>
</dbReference>
<feature type="domain" description="Aminotransferase class I/classII large" evidence="10">
    <location>
        <begin position="48"/>
        <end position="340"/>
    </location>
</feature>
<comment type="catalytic activity">
    <reaction evidence="9">
        <text>O-phospho-L-threonine + H(+) = (R)-1-aminopropan-2-yl phosphate + CO2</text>
        <dbReference type="Rhea" id="RHEA:11492"/>
        <dbReference type="ChEBI" id="CHEBI:15378"/>
        <dbReference type="ChEBI" id="CHEBI:16526"/>
        <dbReference type="ChEBI" id="CHEBI:58563"/>
        <dbReference type="ChEBI" id="CHEBI:58675"/>
        <dbReference type="EC" id="4.1.1.81"/>
    </reaction>
</comment>
<dbReference type="NCBIfam" id="TIGR01140">
    <property type="entry name" value="L_thr_O3P_dcar"/>
    <property type="match status" value="1"/>
</dbReference>
<evidence type="ECO:0000256" key="4">
    <source>
        <dbReference type="ARBA" id="ARBA00012285"/>
    </source>
</evidence>
<dbReference type="InterPro" id="IPR015422">
    <property type="entry name" value="PyrdxlP-dep_Trfase_small"/>
</dbReference>
<reference evidence="12" key="1">
    <citation type="submission" date="2020-01" db="EMBL/GenBank/DDBJ databases">
        <title>'Steroidobacter agaridevorans' sp. nov., agar-degrading bacteria isolated from rhizosphere soils.</title>
        <authorList>
            <person name="Ikenaga M."/>
            <person name="Kataoka M."/>
            <person name="Murouchi A."/>
            <person name="Katsuragi S."/>
            <person name="Sakai M."/>
        </authorList>
    </citation>
    <scope>NUCLEOTIDE SEQUENCE [LARGE SCALE GENOMIC DNA]</scope>
    <source>
        <strain evidence="12">YU21-B</strain>
    </source>
</reference>
<protein>
    <recommendedName>
        <fullName evidence="4">threonine-phosphate decarboxylase</fullName>
        <ecNumber evidence="4">4.1.1.81</ecNumber>
    </recommendedName>
    <alternativeName>
        <fullName evidence="8">L-threonine-O-3-phosphate decarboxylase</fullName>
    </alternativeName>
</protein>
<evidence type="ECO:0000256" key="8">
    <source>
        <dbReference type="ARBA" id="ARBA00029996"/>
    </source>
</evidence>
<dbReference type="SUPFAM" id="SSF53383">
    <property type="entry name" value="PLP-dependent transferases"/>
    <property type="match status" value="1"/>
</dbReference>
<dbReference type="PANTHER" id="PTHR42885">
    <property type="entry name" value="HISTIDINOL-PHOSPHATE AMINOTRANSFERASE-RELATED"/>
    <property type="match status" value="1"/>
</dbReference>
<evidence type="ECO:0000256" key="3">
    <source>
        <dbReference type="ARBA" id="ARBA00004953"/>
    </source>
</evidence>
<keyword evidence="12" id="KW-1185">Reference proteome</keyword>
<accession>A0A829YFE4</accession>
<dbReference type="Pfam" id="PF00155">
    <property type="entry name" value="Aminotran_1_2"/>
    <property type="match status" value="1"/>
</dbReference>
<dbReference type="CDD" id="cd00609">
    <property type="entry name" value="AAT_like"/>
    <property type="match status" value="1"/>
</dbReference>
<dbReference type="AlphaFoldDB" id="A0A829YFE4"/>
<comment type="caution">
    <text evidence="11">The sequence shown here is derived from an EMBL/GenBank/DDBJ whole genome shotgun (WGS) entry which is preliminary data.</text>
</comment>
<sequence length="347" mass="36762">MDSGADIAAGRFAHHGGRLCVARSLFPDVPQPWIDLSTGINPSSYSAPRASARERNRLPEPSELAKLEAVAAAAFGVDDPARVVATGGTESALRLLPYLLKTGSAVVAGPTYGSHADAWMRAGVDTNMVADSEVAARASAAGAAMTVVNPNNPDGRVLSREQLQTLHDSLQANGGALIVDEAFGDLEPTHCVAGLAGTDRAARMIVLRSFGKFYGLAGVRLGFVIASPVIATQLRHMLGDWPVSADALRAGLAAYADEAWAAKTRLRLHRAAQRLDKLLVDAGMTIVGGTSLYRLARAPNARARFTQLISHGILARPFDYDSTLLRFGLPLGAKDWRRLADALKVQP</sequence>
<evidence type="ECO:0000313" key="11">
    <source>
        <dbReference type="EMBL" id="GFE81362.1"/>
    </source>
</evidence>
<evidence type="ECO:0000313" key="12">
    <source>
        <dbReference type="Proteomes" id="UP000445000"/>
    </source>
</evidence>
<dbReference type="Proteomes" id="UP000445000">
    <property type="component" value="Unassembled WGS sequence"/>
</dbReference>
<evidence type="ECO:0000256" key="6">
    <source>
        <dbReference type="ARBA" id="ARBA00022898"/>
    </source>
</evidence>
<evidence type="ECO:0000256" key="2">
    <source>
        <dbReference type="ARBA" id="ARBA00003444"/>
    </source>
</evidence>
<dbReference type="InterPro" id="IPR005860">
    <property type="entry name" value="CobD"/>
</dbReference>
<dbReference type="UniPathway" id="UPA00148"/>